<accession>A0A0J5P8M9</accession>
<protein>
    <recommendedName>
        <fullName evidence="1">DNA topoisomerase type IA zn finger domain-containing protein</fullName>
    </recommendedName>
</protein>
<keyword evidence="3" id="KW-1185">Reference proteome</keyword>
<dbReference type="InterPro" id="IPR013498">
    <property type="entry name" value="Topo_IA_Znf"/>
</dbReference>
<comment type="caution">
    <text evidence="2">The sequence shown here is derived from an EMBL/GenBank/DDBJ whole genome shotgun (WGS) entry which is preliminary data.</text>
</comment>
<dbReference type="SUPFAM" id="SSF57783">
    <property type="entry name" value="Zinc beta-ribbon"/>
    <property type="match status" value="3"/>
</dbReference>
<dbReference type="PANTHER" id="PTHR42785:SF1">
    <property type="entry name" value="DNA TOPOISOMERASE"/>
    <property type="match status" value="1"/>
</dbReference>
<dbReference type="Proteomes" id="UP000036270">
    <property type="component" value="Unassembled WGS sequence"/>
</dbReference>
<dbReference type="GO" id="GO:0003917">
    <property type="term" value="F:DNA topoisomerase type I (single strand cut, ATP-independent) activity"/>
    <property type="evidence" value="ECO:0007669"/>
    <property type="project" value="InterPro"/>
</dbReference>
<gene>
    <name evidence="2" type="ORF">RO21_03965</name>
</gene>
<dbReference type="Pfam" id="PF01396">
    <property type="entry name" value="Zn_ribbon_Top1"/>
    <property type="match status" value="4"/>
</dbReference>
<dbReference type="InterPro" id="IPR000380">
    <property type="entry name" value="Topo_IA"/>
</dbReference>
<dbReference type="GO" id="GO:0006265">
    <property type="term" value="P:DNA topological change"/>
    <property type="evidence" value="ECO:0007669"/>
    <property type="project" value="InterPro"/>
</dbReference>
<feature type="domain" description="DNA topoisomerase type IA zn finger" evidence="1">
    <location>
        <begin position="100"/>
        <end position="137"/>
    </location>
</feature>
<proteinExistence type="predicted"/>
<evidence type="ECO:0000313" key="3">
    <source>
        <dbReference type="Proteomes" id="UP000036270"/>
    </source>
</evidence>
<dbReference type="GO" id="GO:0003677">
    <property type="term" value="F:DNA binding"/>
    <property type="evidence" value="ECO:0007669"/>
    <property type="project" value="InterPro"/>
</dbReference>
<feature type="domain" description="DNA topoisomerase type IA zn finger" evidence="1">
    <location>
        <begin position="11"/>
        <end position="47"/>
    </location>
</feature>
<organism evidence="2 3">
    <name type="scientific">Muribacter muris</name>
    <dbReference type="NCBI Taxonomy" id="67855"/>
    <lineage>
        <taxon>Bacteria</taxon>
        <taxon>Pseudomonadati</taxon>
        <taxon>Pseudomonadota</taxon>
        <taxon>Gammaproteobacteria</taxon>
        <taxon>Pasteurellales</taxon>
        <taxon>Pasteurellaceae</taxon>
        <taxon>Muribacter</taxon>
    </lineage>
</organism>
<feature type="domain" description="DNA topoisomerase type IA zn finger" evidence="1">
    <location>
        <begin position="57"/>
        <end position="90"/>
    </location>
</feature>
<evidence type="ECO:0000259" key="1">
    <source>
        <dbReference type="Pfam" id="PF01396"/>
    </source>
</evidence>
<sequence>MSLFESTRQTENCPDCQAPLHIKRGKQGLFLGCSRYPDCQYLKPLQQSHHVIKTLPQSCPQCEGVLQLKQGAFGIFIGCSRYPDCDFIVQEDVSAEDTFDCPECRSHSLVARTGRNGKTFYGCRDYPKCKFTLPSKPIKIVCPVCQCGLATLKKQRGNTFYQCANRQCQHLFSETE</sequence>
<dbReference type="Gene3D" id="3.30.65.10">
    <property type="entry name" value="Bacterial Topoisomerase I, domain 1"/>
    <property type="match status" value="3"/>
</dbReference>
<name>A0A0J5P8M9_9PAST</name>
<evidence type="ECO:0000313" key="2">
    <source>
        <dbReference type="EMBL" id="KMK51869.1"/>
    </source>
</evidence>
<feature type="domain" description="DNA topoisomerase type IA zn finger" evidence="1">
    <location>
        <begin position="141"/>
        <end position="169"/>
    </location>
</feature>
<dbReference type="PATRIC" id="fig|67855.3.peg.647"/>
<dbReference type="GO" id="GO:0005694">
    <property type="term" value="C:chromosome"/>
    <property type="evidence" value="ECO:0007669"/>
    <property type="project" value="InterPro"/>
</dbReference>
<dbReference type="PANTHER" id="PTHR42785">
    <property type="entry name" value="DNA TOPOISOMERASE, TYPE IA, CORE"/>
    <property type="match status" value="1"/>
</dbReference>
<reference evidence="2 3" key="1">
    <citation type="submission" date="2014-12" db="EMBL/GenBank/DDBJ databases">
        <title>Reclassification of Actinobacillus muris as Muribacter muris.</title>
        <authorList>
            <person name="Christensen H."/>
            <person name="Nicklas W."/>
            <person name="Bisgaard M."/>
        </authorList>
    </citation>
    <scope>NUCLEOTIDE SEQUENCE [LARGE SCALE GENOMIC DNA]</scope>
    <source>
        <strain evidence="2 3">Ackerman80-443D</strain>
    </source>
</reference>
<dbReference type="EMBL" id="JWIZ01000022">
    <property type="protein sequence ID" value="KMK51869.1"/>
    <property type="molecule type" value="Genomic_DNA"/>
</dbReference>
<dbReference type="RefSeq" id="WP_047976496.1">
    <property type="nucleotide sequence ID" value="NZ_JWIZ01000022.1"/>
</dbReference>
<dbReference type="STRING" id="67855.RO21_03965"/>
<dbReference type="AlphaFoldDB" id="A0A0J5P8M9"/>